<feature type="domain" description="Methyltransferase" evidence="4">
    <location>
        <begin position="44"/>
        <end position="139"/>
    </location>
</feature>
<proteinExistence type="predicted"/>
<dbReference type="Gene3D" id="3.40.50.150">
    <property type="entry name" value="Vaccinia Virus protein VP39"/>
    <property type="match status" value="1"/>
</dbReference>
<dbReference type="InterPro" id="IPR029063">
    <property type="entry name" value="SAM-dependent_MTases_sf"/>
</dbReference>
<comment type="caution">
    <text evidence="5">The sequence shown here is derived from an EMBL/GenBank/DDBJ whole genome shotgun (WGS) entry which is preliminary data.</text>
</comment>
<name>A0ABP7BJK4_9MICO</name>
<organism evidence="5 6">
    <name type="scientific">Microbacterium marinilacus</name>
    <dbReference type="NCBI Taxonomy" id="415209"/>
    <lineage>
        <taxon>Bacteria</taxon>
        <taxon>Bacillati</taxon>
        <taxon>Actinomycetota</taxon>
        <taxon>Actinomycetes</taxon>
        <taxon>Micrococcales</taxon>
        <taxon>Microbacteriaceae</taxon>
        <taxon>Microbacterium</taxon>
    </lineage>
</organism>
<evidence type="ECO:0000313" key="5">
    <source>
        <dbReference type="EMBL" id="GAA3661085.1"/>
    </source>
</evidence>
<evidence type="ECO:0000256" key="2">
    <source>
        <dbReference type="ARBA" id="ARBA00022679"/>
    </source>
</evidence>
<sequence length="218" mass="24021">MTRPMPTAPVFWDGFYAEHTRAEQGPVNRILITETEGLTPGTALDLGCAEGADAIWLAQHGWDVLGIDASQIAVERAQAHAERIGHGERVRFAQHDLATDFPSGRFSLVSAQFLHSPVAVPGERERILRHAAEAVAPGGHLLVVSHWSVPSWHPAMPDPGHPVNLTVQSPEENLVALQLADEEWEIVRDELDRIELTSPEGRPGVREDHVLHLRRLDA</sequence>
<dbReference type="PANTHER" id="PTHR43464">
    <property type="entry name" value="METHYLTRANSFERASE"/>
    <property type="match status" value="1"/>
</dbReference>
<evidence type="ECO:0000259" key="4">
    <source>
        <dbReference type="Pfam" id="PF13649"/>
    </source>
</evidence>
<keyword evidence="2" id="KW-0808">Transferase</keyword>
<gene>
    <name evidence="5" type="ORF">GCM10022202_22790</name>
</gene>
<protein>
    <submittedName>
        <fullName evidence="5">Class I SAM-dependent methyltransferase</fullName>
    </submittedName>
</protein>
<dbReference type="InterPro" id="IPR041698">
    <property type="entry name" value="Methyltransf_25"/>
</dbReference>
<dbReference type="GO" id="GO:0032259">
    <property type="term" value="P:methylation"/>
    <property type="evidence" value="ECO:0007669"/>
    <property type="project" value="UniProtKB-KW"/>
</dbReference>
<dbReference type="EMBL" id="BAAAYV010000011">
    <property type="protein sequence ID" value="GAA3661085.1"/>
    <property type="molecule type" value="Genomic_DNA"/>
</dbReference>
<reference evidence="6" key="1">
    <citation type="journal article" date="2019" name="Int. J. Syst. Evol. Microbiol.">
        <title>The Global Catalogue of Microorganisms (GCM) 10K type strain sequencing project: providing services to taxonomists for standard genome sequencing and annotation.</title>
        <authorList>
            <consortium name="The Broad Institute Genomics Platform"/>
            <consortium name="The Broad Institute Genome Sequencing Center for Infectious Disease"/>
            <person name="Wu L."/>
            <person name="Ma J."/>
        </authorList>
    </citation>
    <scope>NUCLEOTIDE SEQUENCE [LARGE SCALE GENOMIC DNA]</scope>
    <source>
        <strain evidence="6">JCM 16546</strain>
    </source>
</reference>
<evidence type="ECO:0000256" key="3">
    <source>
        <dbReference type="ARBA" id="ARBA00022691"/>
    </source>
</evidence>
<dbReference type="Pfam" id="PF13649">
    <property type="entry name" value="Methyltransf_25"/>
    <property type="match status" value="1"/>
</dbReference>
<keyword evidence="6" id="KW-1185">Reference proteome</keyword>
<dbReference type="SUPFAM" id="SSF53335">
    <property type="entry name" value="S-adenosyl-L-methionine-dependent methyltransferases"/>
    <property type="match status" value="1"/>
</dbReference>
<dbReference type="GO" id="GO:0008168">
    <property type="term" value="F:methyltransferase activity"/>
    <property type="evidence" value="ECO:0007669"/>
    <property type="project" value="UniProtKB-KW"/>
</dbReference>
<evidence type="ECO:0000313" key="6">
    <source>
        <dbReference type="Proteomes" id="UP001410795"/>
    </source>
</evidence>
<keyword evidence="3" id="KW-0949">S-adenosyl-L-methionine</keyword>
<keyword evidence="1 5" id="KW-0489">Methyltransferase</keyword>
<accession>A0ABP7BJK4</accession>
<evidence type="ECO:0000256" key="1">
    <source>
        <dbReference type="ARBA" id="ARBA00022603"/>
    </source>
</evidence>
<dbReference type="Proteomes" id="UP001410795">
    <property type="component" value="Unassembled WGS sequence"/>
</dbReference>
<dbReference type="PANTHER" id="PTHR43464:SF19">
    <property type="entry name" value="UBIQUINONE BIOSYNTHESIS O-METHYLTRANSFERASE, MITOCHONDRIAL"/>
    <property type="match status" value="1"/>
</dbReference>
<dbReference type="CDD" id="cd02440">
    <property type="entry name" value="AdoMet_MTases"/>
    <property type="match status" value="1"/>
</dbReference>